<dbReference type="EMBL" id="OV121138">
    <property type="protein sequence ID" value="CAH0561160.1"/>
    <property type="molecule type" value="Genomic_DNA"/>
</dbReference>
<gene>
    <name evidence="3" type="ORF">MELIAE_LOCUS10766</name>
</gene>
<feature type="signal peptide" evidence="2">
    <location>
        <begin position="1"/>
        <end position="19"/>
    </location>
</feature>
<name>A0A9P0FL23_BRAAE</name>
<dbReference type="OrthoDB" id="6515429at2759"/>
<dbReference type="PROSITE" id="PS51155">
    <property type="entry name" value="CHIT_BIND_RR_2"/>
    <property type="match status" value="1"/>
</dbReference>
<dbReference type="GO" id="GO:0062129">
    <property type="term" value="C:chitin-based extracellular matrix"/>
    <property type="evidence" value="ECO:0007669"/>
    <property type="project" value="TreeGrafter"/>
</dbReference>
<evidence type="ECO:0000313" key="4">
    <source>
        <dbReference type="Proteomes" id="UP001154078"/>
    </source>
</evidence>
<proteinExistence type="predicted"/>
<dbReference type="Proteomes" id="UP001154078">
    <property type="component" value="Chromosome 7"/>
</dbReference>
<sequence length="189" mass="19946">MKFLVALLIASACARPGATDIEVSQDTAGNYKYTVKGDNQHRAEERLADGTVLGSYSYVDSNGELQSYKYEAGPQGFKILEGALPVAPLPVEAEPIAPEVPVAETVPVVAPVAHGADVPQFNSIFPPHEHNTLPLSVIPIDFAKLASLVAPFEQLVVPASAPVAAVPQFNPSVEYFKGVPVAAPQFATL</sequence>
<dbReference type="Pfam" id="PF00379">
    <property type="entry name" value="Chitin_bind_4"/>
    <property type="match status" value="1"/>
</dbReference>
<dbReference type="PANTHER" id="PTHR10380">
    <property type="entry name" value="CUTICLE PROTEIN"/>
    <property type="match status" value="1"/>
</dbReference>
<evidence type="ECO:0008006" key="5">
    <source>
        <dbReference type="Google" id="ProtNLM"/>
    </source>
</evidence>
<protein>
    <recommendedName>
        <fullName evidence="5">Cuticle protein</fullName>
    </recommendedName>
</protein>
<accession>A0A9P0FL23</accession>
<evidence type="ECO:0000256" key="2">
    <source>
        <dbReference type="SAM" id="SignalP"/>
    </source>
</evidence>
<dbReference type="AlphaFoldDB" id="A0A9P0FL23"/>
<keyword evidence="4" id="KW-1185">Reference proteome</keyword>
<dbReference type="PANTHER" id="PTHR10380:SF196">
    <property type="entry name" value="CUTICULAR PROTEIN 72EA"/>
    <property type="match status" value="1"/>
</dbReference>
<feature type="chain" id="PRO_5040205124" description="Cuticle protein" evidence="2">
    <location>
        <begin position="20"/>
        <end position="189"/>
    </location>
</feature>
<organism evidence="3 4">
    <name type="scientific">Brassicogethes aeneus</name>
    <name type="common">Rape pollen beetle</name>
    <name type="synonym">Meligethes aeneus</name>
    <dbReference type="NCBI Taxonomy" id="1431903"/>
    <lineage>
        <taxon>Eukaryota</taxon>
        <taxon>Metazoa</taxon>
        <taxon>Ecdysozoa</taxon>
        <taxon>Arthropoda</taxon>
        <taxon>Hexapoda</taxon>
        <taxon>Insecta</taxon>
        <taxon>Pterygota</taxon>
        <taxon>Neoptera</taxon>
        <taxon>Endopterygota</taxon>
        <taxon>Coleoptera</taxon>
        <taxon>Polyphaga</taxon>
        <taxon>Cucujiformia</taxon>
        <taxon>Nitidulidae</taxon>
        <taxon>Meligethinae</taxon>
        <taxon>Brassicogethes</taxon>
    </lineage>
</organism>
<evidence type="ECO:0000313" key="3">
    <source>
        <dbReference type="EMBL" id="CAH0561160.1"/>
    </source>
</evidence>
<reference evidence="3" key="1">
    <citation type="submission" date="2021-12" db="EMBL/GenBank/DDBJ databases">
        <authorList>
            <person name="King R."/>
        </authorList>
    </citation>
    <scope>NUCLEOTIDE SEQUENCE</scope>
</reference>
<keyword evidence="2" id="KW-0732">Signal</keyword>
<keyword evidence="1" id="KW-0193">Cuticle</keyword>
<dbReference type="InterPro" id="IPR050468">
    <property type="entry name" value="Cuticle_Struct_Prot"/>
</dbReference>
<dbReference type="GO" id="GO:0008010">
    <property type="term" value="F:structural constituent of chitin-based larval cuticle"/>
    <property type="evidence" value="ECO:0007669"/>
    <property type="project" value="TreeGrafter"/>
</dbReference>
<evidence type="ECO:0000256" key="1">
    <source>
        <dbReference type="PROSITE-ProRule" id="PRU00497"/>
    </source>
</evidence>
<dbReference type="InterPro" id="IPR000618">
    <property type="entry name" value="Insect_cuticle"/>
</dbReference>